<evidence type="ECO:0008006" key="3">
    <source>
        <dbReference type="Google" id="ProtNLM"/>
    </source>
</evidence>
<sequence length="104" mass="11875">MSICYMEIIFILVGISENSSSYNHKQFIILQKNFNDLIEQLHKYLLLIIQGSNPRVRVFHGVSTKCDISKGVPQGYVLGPLMFTLYMNHSELFVNCDSMILSAD</sequence>
<comment type="caution">
    <text evidence="1">The sequence shown here is derived from an EMBL/GenBank/DDBJ whole genome shotgun (WGS) entry which is preliminary data.</text>
</comment>
<evidence type="ECO:0000313" key="1">
    <source>
        <dbReference type="EMBL" id="KAK9888075.1"/>
    </source>
</evidence>
<accession>A0AAW1V3K0</accession>
<name>A0AAW1V3K0_9CUCU</name>
<dbReference type="Proteomes" id="UP001431783">
    <property type="component" value="Unassembled WGS sequence"/>
</dbReference>
<reference evidence="1 2" key="1">
    <citation type="submission" date="2023-03" db="EMBL/GenBank/DDBJ databases">
        <title>Genome insight into feeding habits of ladybird beetles.</title>
        <authorList>
            <person name="Li H.-S."/>
            <person name="Huang Y.-H."/>
            <person name="Pang H."/>
        </authorList>
    </citation>
    <scope>NUCLEOTIDE SEQUENCE [LARGE SCALE GENOMIC DNA]</scope>
    <source>
        <strain evidence="1">SYSU_2023b</strain>
        <tissue evidence="1">Whole body</tissue>
    </source>
</reference>
<proteinExistence type="predicted"/>
<dbReference type="AlphaFoldDB" id="A0AAW1V3K0"/>
<organism evidence="1 2">
    <name type="scientific">Henosepilachna vigintioctopunctata</name>
    <dbReference type="NCBI Taxonomy" id="420089"/>
    <lineage>
        <taxon>Eukaryota</taxon>
        <taxon>Metazoa</taxon>
        <taxon>Ecdysozoa</taxon>
        <taxon>Arthropoda</taxon>
        <taxon>Hexapoda</taxon>
        <taxon>Insecta</taxon>
        <taxon>Pterygota</taxon>
        <taxon>Neoptera</taxon>
        <taxon>Endopterygota</taxon>
        <taxon>Coleoptera</taxon>
        <taxon>Polyphaga</taxon>
        <taxon>Cucujiformia</taxon>
        <taxon>Coccinelloidea</taxon>
        <taxon>Coccinellidae</taxon>
        <taxon>Epilachninae</taxon>
        <taxon>Epilachnini</taxon>
        <taxon>Henosepilachna</taxon>
    </lineage>
</organism>
<dbReference type="EMBL" id="JARQZJ010000121">
    <property type="protein sequence ID" value="KAK9888075.1"/>
    <property type="molecule type" value="Genomic_DNA"/>
</dbReference>
<evidence type="ECO:0000313" key="2">
    <source>
        <dbReference type="Proteomes" id="UP001431783"/>
    </source>
</evidence>
<protein>
    <recommendedName>
        <fullName evidence="3">Reverse transcriptase domain-containing protein</fullName>
    </recommendedName>
</protein>
<gene>
    <name evidence="1" type="ORF">WA026_000350</name>
</gene>
<keyword evidence="2" id="KW-1185">Reference proteome</keyword>